<protein>
    <recommendedName>
        <fullName evidence="6">Glycosidase-related protein</fullName>
    </recommendedName>
</protein>
<dbReference type="GO" id="GO:0016757">
    <property type="term" value="F:glycosyltransferase activity"/>
    <property type="evidence" value="ECO:0007669"/>
    <property type="project" value="UniProtKB-KW"/>
</dbReference>
<evidence type="ECO:0000256" key="2">
    <source>
        <dbReference type="ARBA" id="ARBA00022679"/>
    </source>
</evidence>
<evidence type="ECO:0008006" key="6">
    <source>
        <dbReference type="Google" id="ProtNLM"/>
    </source>
</evidence>
<reference evidence="4 5" key="1">
    <citation type="journal article" date="2015" name="Nature">
        <title>rRNA introns, odd ribosomes, and small enigmatic genomes across a large radiation of phyla.</title>
        <authorList>
            <person name="Brown C.T."/>
            <person name="Hug L.A."/>
            <person name="Thomas B.C."/>
            <person name="Sharon I."/>
            <person name="Castelle C.J."/>
            <person name="Singh A."/>
            <person name="Wilkins M.J."/>
            <person name="Williams K.H."/>
            <person name="Banfield J.F."/>
        </authorList>
    </citation>
    <scope>NUCLEOTIDE SEQUENCE [LARGE SCALE GENOMIC DNA]</scope>
</reference>
<evidence type="ECO:0000313" key="4">
    <source>
        <dbReference type="EMBL" id="KKQ90441.1"/>
    </source>
</evidence>
<comment type="similarity">
    <text evidence="3">Belongs to the glycosyl hydrolase 130 family.</text>
</comment>
<dbReference type="EMBL" id="LBVR01000036">
    <property type="protein sequence ID" value="KKQ90441.1"/>
    <property type="molecule type" value="Genomic_DNA"/>
</dbReference>
<comment type="caution">
    <text evidence="4">The sequence shown here is derived from an EMBL/GenBank/DDBJ whole genome shotgun (WGS) entry which is preliminary data.</text>
</comment>
<keyword evidence="2" id="KW-0808">Transferase</keyword>
<sequence>MPLAQVKSKIKSMLDLKGLLSNIKGGKQNKIKSLTGLGIEQIGKTIYLFFKTDQDTGKNIRLAKSIDGIEFKLLKIFEEKYTRKRISPKIIKDITPRTTHFDSGQIEIEGVVKISQGSLVIYHNRDWPDGFQIGSAIIKNGNIIYRSDTPLWHSPPSWIGKKIEFIGLAHVSGKLIAYWNIDKDHVEAVIYPSFKLRTTQTAKNLKINLNRASNNPIISPNPENNWESSQTFNPGVILLDDKFHFLYRAIGNDGVSRLGYAVSKDGLSIDNRLPFPIFTHQTTVRNKNTFEIYPSGGSWSGAEDPRLVRVGDEDIIYATYTACDLGLRVGLTSISVDDFIKGRWNWQPSICISPPNQTNKNWVIFPEKIRGHYAILHAITPKIHIEYFDDLGFKSKKYITDSVDPQLIPPQNSSWDRRLRGAGAPPLKTDYGWLLFYHAMNYKVGVMLLDLDDPSKIICKAKAPILESQEFYENSGFKPGIVYVSGAIIQDGKIYVYYGGADSYVCAASADLDKFLKQLRYSEKPILEPAKIVRIK</sequence>
<dbReference type="InterPro" id="IPR007184">
    <property type="entry name" value="Mannoside_phosphorylase"/>
</dbReference>
<gene>
    <name evidence="4" type="ORF">UT14_C0036G0002</name>
</gene>
<name>A0A0G0PMA5_9BACT</name>
<dbReference type="Gene3D" id="2.115.10.20">
    <property type="entry name" value="Glycosyl hydrolase domain, family 43"/>
    <property type="match status" value="1"/>
</dbReference>
<dbReference type="InterPro" id="IPR023296">
    <property type="entry name" value="Glyco_hydro_beta-prop_sf"/>
</dbReference>
<proteinExistence type="inferred from homology"/>
<dbReference type="Proteomes" id="UP000033841">
    <property type="component" value="Unassembled WGS sequence"/>
</dbReference>
<dbReference type="Pfam" id="PF04041">
    <property type="entry name" value="Glyco_hydro_130"/>
    <property type="match status" value="1"/>
</dbReference>
<accession>A0A0G0PMA5</accession>
<dbReference type="PATRIC" id="fig|1618489.3.peg.565"/>
<keyword evidence="1" id="KW-0328">Glycosyltransferase</keyword>
<organism evidence="4 5">
    <name type="scientific">Candidatus Shapirobacteria bacterium GW2011_GWE1_38_92</name>
    <dbReference type="NCBI Taxonomy" id="1618489"/>
    <lineage>
        <taxon>Bacteria</taxon>
        <taxon>Candidatus Shapironibacteriota</taxon>
    </lineage>
</organism>
<dbReference type="PANTHER" id="PTHR34106">
    <property type="entry name" value="GLYCOSIDASE"/>
    <property type="match status" value="1"/>
</dbReference>
<evidence type="ECO:0000256" key="3">
    <source>
        <dbReference type="ARBA" id="ARBA00024356"/>
    </source>
</evidence>
<dbReference type="SUPFAM" id="SSF75005">
    <property type="entry name" value="Arabinanase/levansucrase/invertase"/>
    <property type="match status" value="1"/>
</dbReference>
<evidence type="ECO:0000256" key="1">
    <source>
        <dbReference type="ARBA" id="ARBA00022676"/>
    </source>
</evidence>
<dbReference type="PANTHER" id="PTHR34106:SF5">
    <property type="entry name" value="GLYCOSIDASE"/>
    <property type="match status" value="1"/>
</dbReference>
<dbReference type="CDD" id="cd18614">
    <property type="entry name" value="GH130"/>
    <property type="match status" value="1"/>
</dbReference>
<dbReference type="AlphaFoldDB" id="A0A0G0PMA5"/>
<evidence type="ECO:0000313" key="5">
    <source>
        <dbReference type="Proteomes" id="UP000033841"/>
    </source>
</evidence>